<comment type="caution">
    <text evidence="2">The sequence shown here is derived from an EMBL/GenBank/DDBJ whole genome shotgun (WGS) entry which is preliminary data.</text>
</comment>
<gene>
    <name evidence="2" type="ORF">AAFF_G00036640</name>
</gene>
<dbReference type="EMBL" id="JAINUG010001192">
    <property type="protein sequence ID" value="KAJ8358077.1"/>
    <property type="molecule type" value="Genomic_DNA"/>
</dbReference>
<evidence type="ECO:0000256" key="1">
    <source>
        <dbReference type="SAM" id="MobiDB-lite"/>
    </source>
</evidence>
<protein>
    <submittedName>
        <fullName evidence="2">Uncharacterized protein</fullName>
    </submittedName>
</protein>
<reference evidence="2" key="1">
    <citation type="journal article" date="2023" name="Science">
        <title>Genome structures resolve the early diversification of teleost fishes.</title>
        <authorList>
            <person name="Parey E."/>
            <person name="Louis A."/>
            <person name="Montfort J."/>
            <person name="Bouchez O."/>
            <person name="Roques C."/>
            <person name="Iampietro C."/>
            <person name="Lluch J."/>
            <person name="Castinel A."/>
            <person name="Donnadieu C."/>
            <person name="Desvignes T."/>
            <person name="Floi Bucao C."/>
            <person name="Jouanno E."/>
            <person name="Wen M."/>
            <person name="Mejri S."/>
            <person name="Dirks R."/>
            <person name="Jansen H."/>
            <person name="Henkel C."/>
            <person name="Chen W.J."/>
            <person name="Zahm M."/>
            <person name="Cabau C."/>
            <person name="Klopp C."/>
            <person name="Thompson A.W."/>
            <person name="Robinson-Rechavi M."/>
            <person name="Braasch I."/>
            <person name="Lecointre G."/>
            <person name="Bobe J."/>
            <person name="Postlethwait J.H."/>
            <person name="Berthelot C."/>
            <person name="Roest Crollius H."/>
            <person name="Guiguen Y."/>
        </authorList>
    </citation>
    <scope>NUCLEOTIDE SEQUENCE</scope>
    <source>
        <strain evidence="2">NC1722</strain>
    </source>
</reference>
<name>A0AAD7VYC0_9TELE</name>
<feature type="region of interest" description="Disordered" evidence="1">
    <location>
        <begin position="77"/>
        <end position="98"/>
    </location>
</feature>
<dbReference type="AlphaFoldDB" id="A0AAD7VYC0"/>
<proteinExistence type="predicted"/>
<organism evidence="2 3">
    <name type="scientific">Aldrovandia affinis</name>
    <dbReference type="NCBI Taxonomy" id="143900"/>
    <lineage>
        <taxon>Eukaryota</taxon>
        <taxon>Metazoa</taxon>
        <taxon>Chordata</taxon>
        <taxon>Craniata</taxon>
        <taxon>Vertebrata</taxon>
        <taxon>Euteleostomi</taxon>
        <taxon>Actinopterygii</taxon>
        <taxon>Neopterygii</taxon>
        <taxon>Teleostei</taxon>
        <taxon>Notacanthiformes</taxon>
        <taxon>Halosauridae</taxon>
        <taxon>Aldrovandia</taxon>
    </lineage>
</organism>
<dbReference type="Proteomes" id="UP001221898">
    <property type="component" value="Unassembled WGS sequence"/>
</dbReference>
<sequence length="98" mass="10593">MVSLCIQIAIDKMHLCSLSMGYACPYQNTTATMGHSVHNVDISKPLSHATPYTLSAICPLQLKPGLICEDDPSHVGYNAELQSGQDPGEDVEHVDELP</sequence>
<keyword evidence="3" id="KW-1185">Reference proteome</keyword>
<evidence type="ECO:0000313" key="2">
    <source>
        <dbReference type="EMBL" id="KAJ8358077.1"/>
    </source>
</evidence>
<accession>A0AAD7VYC0</accession>
<evidence type="ECO:0000313" key="3">
    <source>
        <dbReference type="Proteomes" id="UP001221898"/>
    </source>
</evidence>